<feature type="domain" description="Nucleoside phosphorylase" evidence="7">
    <location>
        <begin position="246"/>
        <end position="421"/>
    </location>
</feature>
<name>A0AAV7YK22_9EUKA</name>
<dbReference type="InterPro" id="IPR000845">
    <property type="entry name" value="Nucleoside_phosphorylase_d"/>
</dbReference>
<comment type="similarity">
    <text evidence="2">Belongs to the PNP/MTAP phosphorylase family.</text>
</comment>
<dbReference type="EC" id="2.4.2.1" evidence="3"/>
<evidence type="ECO:0000313" key="8">
    <source>
        <dbReference type="EMBL" id="KAJ3428977.1"/>
    </source>
</evidence>
<organism evidence="8 9">
    <name type="scientific">Anaeramoeba flamelloides</name>
    <dbReference type="NCBI Taxonomy" id="1746091"/>
    <lineage>
        <taxon>Eukaryota</taxon>
        <taxon>Metamonada</taxon>
        <taxon>Anaeramoebidae</taxon>
        <taxon>Anaeramoeba</taxon>
    </lineage>
</organism>
<evidence type="ECO:0000256" key="5">
    <source>
        <dbReference type="ARBA" id="ARBA00022679"/>
    </source>
</evidence>
<dbReference type="PANTHER" id="PTHR11904:SF9">
    <property type="entry name" value="PURINE NUCLEOSIDE PHOSPHORYLASE-RELATED"/>
    <property type="match status" value="1"/>
</dbReference>
<dbReference type="InterPro" id="IPR035994">
    <property type="entry name" value="Nucleoside_phosphorylase_sf"/>
</dbReference>
<dbReference type="SUPFAM" id="SSF53167">
    <property type="entry name" value="Purine and uridine phosphorylases"/>
    <property type="match status" value="1"/>
</dbReference>
<dbReference type="Proteomes" id="UP001146793">
    <property type="component" value="Unassembled WGS sequence"/>
</dbReference>
<evidence type="ECO:0000256" key="1">
    <source>
        <dbReference type="ARBA" id="ARBA00005058"/>
    </source>
</evidence>
<comment type="caution">
    <text evidence="8">The sequence shown here is derived from an EMBL/GenBank/DDBJ whole genome shotgun (WGS) entry which is preliminary data.</text>
</comment>
<dbReference type="InterPro" id="IPR011268">
    <property type="entry name" value="Purine_phosphorylase"/>
</dbReference>
<dbReference type="Pfam" id="PF01048">
    <property type="entry name" value="PNP_UDP_1"/>
    <property type="match status" value="1"/>
</dbReference>
<keyword evidence="5" id="KW-0808">Transferase</keyword>
<gene>
    <name evidence="8" type="ORF">M0812_24316</name>
</gene>
<dbReference type="EMBL" id="JANTQA010000057">
    <property type="protein sequence ID" value="KAJ3428977.1"/>
    <property type="molecule type" value="Genomic_DNA"/>
</dbReference>
<dbReference type="AlphaFoldDB" id="A0AAV7YK22"/>
<dbReference type="GO" id="GO:0004731">
    <property type="term" value="F:purine-nucleoside phosphorylase activity"/>
    <property type="evidence" value="ECO:0007669"/>
    <property type="project" value="UniProtKB-EC"/>
</dbReference>
<evidence type="ECO:0000256" key="4">
    <source>
        <dbReference type="ARBA" id="ARBA00022676"/>
    </source>
</evidence>
<comment type="pathway">
    <text evidence="1">Purine metabolism; purine nucleoside salvage.</text>
</comment>
<proteinExistence type="inferred from homology"/>
<protein>
    <recommendedName>
        <fullName evidence="3">purine-nucleoside phosphorylase</fullName>
        <ecNumber evidence="3">2.4.2.1</ecNumber>
    </recommendedName>
    <alternativeName>
        <fullName evidence="6">Inosine-guanosine phosphorylase</fullName>
    </alternativeName>
</protein>
<dbReference type="GO" id="GO:0005737">
    <property type="term" value="C:cytoplasm"/>
    <property type="evidence" value="ECO:0007669"/>
    <property type="project" value="TreeGrafter"/>
</dbReference>
<sequence length="425" mass="48674">METIAKEKSINYTVGSLSSTTNCVLPIRSELEKYKNVGMSNLGLTNLTAILAARNLGIKTFSLADLCFDYSNYQDISIPKAIQDVKENSSEDIASLTISAIDQSINKNPNSQKRNDNHKSYTKYNKAKSAYDLPIFKRHSQGNYQDVRKASNYLKKKINEKHVINDFKYSMVVDDNVTEYELFEKKQLKILKKFKFSEIPFMSYKNLDGRENYNKYKDGEILICYSTEKKIPGIVFKIDSRQTHSKESLHEIRFALRMSNELGIKNIIFLNEVASGKESINNGDLVILRDLIDLSSENCLFGSNNEEWGTRFPDFSDPYQSNELNEIAKNSYIPAKQSVVSFVPDPIFDSPHLLQSSKYLKFDVSSAGSIYQTSVSRHMKMKVYALGLVHWDLKNNKIHYNSKENRDNASKNLNNLLSNLLIKKF</sequence>
<evidence type="ECO:0000256" key="6">
    <source>
        <dbReference type="ARBA" id="ARBA00031036"/>
    </source>
</evidence>
<dbReference type="Gene3D" id="3.40.50.1580">
    <property type="entry name" value="Nucleoside phosphorylase domain"/>
    <property type="match status" value="1"/>
</dbReference>
<dbReference type="GO" id="GO:0009116">
    <property type="term" value="P:nucleoside metabolic process"/>
    <property type="evidence" value="ECO:0007669"/>
    <property type="project" value="InterPro"/>
</dbReference>
<accession>A0AAV7YK22</accession>
<evidence type="ECO:0000256" key="2">
    <source>
        <dbReference type="ARBA" id="ARBA00006751"/>
    </source>
</evidence>
<evidence type="ECO:0000256" key="3">
    <source>
        <dbReference type="ARBA" id="ARBA00011886"/>
    </source>
</evidence>
<keyword evidence="4" id="KW-0328">Glycosyltransferase</keyword>
<dbReference type="PANTHER" id="PTHR11904">
    <property type="entry name" value="METHYLTHIOADENOSINE/PURINE NUCLEOSIDE PHOSPHORYLASE"/>
    <property type="match status" value="1"/>
</dbReference>
<evidence type="ECO:0000313" key="9">
    <source>
        <dbReference type="Proteomes" id="UP001146793"/>
    </source>
</evidence>
<evidence type="ECO:0000259" key="7">
    <source>
        <dbReference type="Pfam" id="PF01048"/>
    </source>
</evidence>
<reference evidence="8" key="1">
    <citation type="submission" date="2022-08" db="EMBL/GenBank/DDBJ databases">
        <title>Novel sulphate-reducing endosymbionts in the free-living metamonad Anaeramoeba.</title>
        <authorList>
            <person name="Jerlstrom-Hultqvist J."/>
            <person name="Cepicka I."/>
            <person name="Gallot-Lavallee L."/>
            <person name="Salas-Leiva D."/>
            <person name="Curtis B.A."/>
            <person name="Zahonova K."/>
            <person name="Pipaliya S."/>
            <person name="Dacks J."/>
            <person name="Roger A.J."/>
        </authorList>
    </citation>
    <scope>NUCLEOTIDE SEQUENCE</scope>
    <source>
        <strain evidence="8">Busselton2</strain>
    </source>
</reference>